<feature type="transmembrane region" description="Helical" evidence="1">
    <location>
        <begin position="78"/>
        <end position="97"/>
    </location>
</feature>
<keyword evidence="1" id="KW-1133">Transmembrane helix</keyword>
<dbReference type="AlphaFoldDB" id="A0AA38NM32"/>
<keyword evidence="1" id="KW-0472">Membrane</keyword>
<sequence length="107" mass="12294">MWTLLPFTCDTFLLFSLPLVCISLFPKSCCHIHYAVLLKHTYIERKPSSIISLRLYYSSPPTHISLIHDYKSQTWTRTFHSSFTFLYLPSISLLLLASSPDSAPRLG</sequence>
<evidence type="ECO:0000256" key="2">
    <source>
        <dbReference type="SAM" id="SignalP"/>
    </source>
</evidence>
<name>A0AA38NM32_9AGAR</name>
<accession>A0AA38NM32</accession>
<keyword evidence="1" id="KW-0812">Transmembrane</keyword>
<evidence type="ECO:0000313" key="4">
    <source>
        <dbReference type="Proteomes" id="UP001163798"/>
    </source>
</evidence>
<evidence type="ECO:0000256" key="1">
    <source>
        <dbReference type="SAM" id="Phobius"/>
    </source>
</evidence>
<gene>
    <name evidence="3" type="ORF">GGU10DRAFT_194655</name>
</gene>
<protein>
    <recommendedName>
        <fullName evidence="5">Secreted protein</fullName>
    </recommendedName>
</protein>
<evidence type="ECO:0000313" key="3">
    <source>
        <dbReference type="EMBL" id="KAJ3785524.1"/>
    </source>
</evidence>
<dbReference type="Proteomes" id="UP001163798">
    <property type="component" value="Unassembled WGS sequence"/>
</dbReference>
<keyword evidence="2" id="KW-0732">Signal</keyword>
<feature type="chain" id="PRO_5041343898" description="Secreted protein" evidence="2">
    <location>
        <begin position="24"/>
        <end position="107"/>
    </location>
</feature>
<feature type="transmembrane region" description="Helical" evidence="1">
    <location>
        <begin position="12"/>
        <end position="37"/>
    </location>
</feature>
<organism evidence="3 4">
    <name type="scientific">Lentinula aff. detonsa</name>
    <dbReference type="NCBI Taxonomy" id="2804958"/>
    <lineage>
        <taxon>Eukaryota</taxon>
        <taxon>Fungi</taxon>
        <taxon>Dikarya</taxon>
        <taxon>Basidiomycota</taxon>
        <taxon>Agaricomycotina</taxon>
        <taxon>Agaricomycetes</taxon>
        <taxon>Agaricomycetidae</taxon>
        <taxon>Agaricales</taxon>
        <taxon>Marasmiineae</taxon>
        <taxon>Omphalotaceae</taxon>
        <taxon>Lentinula</taxon>
    </lineage>
</organism>
<keyword evidence="4" id="KW-1185">Reference proteome</keyword>
<evidence type="ECO:0008006" key="5">
    <source>
        <dbReference type="Google" id="ProtNLM"/>
    </source>
</evidence>
<reference evidence="3" key="1">
    <citation type="submission" date="2022-08" db="EMBL/GenBank/DDBJ databases">
        <authorList>
            <consortium name="DOE Joint Genome Institute"/>
            <person name="Min B."/>
            <person name="Riley R."/>
            <person name="Sierra-Patev S."/>
            <person name="Naranjo-Ortiz M."/>
            <person name="Looney B."/>
            <person name="Konkel Z."/>
            <person name="Slot J.C."/>
            <person name="Sakamoto Y."/>
            <person name="Steenwyk J.L."/>
            <person name="Rokas A."/>
            <person name="Carro J."/>
            <person name="Camarero S."/>
            <person name="Ferreira P."/>
            <person name="Molpeceres G."/>
            <person name="Ruiz-Duenas F.J."/>
            <person name="Serrano A."/>
            <person name="Henrissat B."/>
            <person name="Drula E."/>
            <person name="Hughes K.W."/>
            <person name="Mata J.L."/>
            <person name="Ishikawa N.K."/>
            <person name="Vargas-Isla R."/>
            <person name="Ushijima S."/>
            <person name="Smith C.A."/>
            <person name="Ahrendt S."/>
            <person name="Andreopoulos W."/>
            <person name="He G."/>
            <person name="Labutti K."/>
            <person name="Lipzen A."/>
            <person name="Ng V."/>
            <person name="Sandor L."/>
            <person name="Barry K."/>
            <person name="Martinez A.T."/>
            <person name="Xiao Y."/>
            <person name="Gibbons J.G."/>
            <person name="Terashima K."/>
            <person name="Hibbett D.S."/>
            <person name="Grigoriev I.V."/>
        </authorList>
    </citation>
    <scope>NUCLEOTIDE SEQUENCE</scope>
    <source>
        <strain evidence="3">TFB10291</strain>
    </source>
</reference>
<dbReference type="EMBL" id="MU793339">
    <property type="protein sequence ID" value="KAJ3785524.1"/>
    <property type="molecule type" value="Genomic_DNA"/>
</dbReference>
<comment type="caution">
    <text evidence="3">The sequence shown here is derived from an EMBL/GenBank/DDBJ whole genome shotgun (WGS) entry which is preliminary data.</text>
</comment>
<proteinExistence type="predicted"/>
<feature type="signal peptide" evidence="2">
    <location>
        <begin position="1"/>
        <end position="23"/>
    </location>
</feature>